<feature type="signal peptide" evidence="5">
    <location>
        <begin position="1"/>
        <end position="29"/>
    </location>
</feature>
<dbReference type="EMBL" id="ATFF01000006">
    <property type="protein sequence ID" value="EPF30328.1"/>
    <property type="molecule type" value="Genomic_DNA"/>
</dbReference>
<comment type="caution">
    <text evidence="7">The sequence shown here is derived from an EMBL/GenBank/DDBJ whole genome shotgun (WGS) entry which is preliminary data.</text>
</comment>
<dbReference type="HOGENOM" id="CLU_733506_0_0_12"/>
<keyword evidence="3" id="KW-1015">Disulfide bond</keyword>
<dbReference type="CDD" id="cd02966">
    <property type="entry name" value="TlpA_like_family"/>
    <property type="match status" value="1"/>
</dbReference>
<keyword evidence="4" id="KW-0676">Redox-active center</keyword>
<dbReference type="AlphaFoldDB" id="S3JWI4"/>
<organism evidence="7 8">
    <name type="scientific">Treponema maltophilum ATCC 51939</name>
    <dbReference type="NCBI Taxonomy" id="1125699"/>
    <lineage>
        <taxon>Bacteria</taxon>
        <taxon>Pseudomonadati</taxon>
        <taxon>Spirochaetota</taxon>
        <taxon>Spirochaetia</taxon>
        <taxon>Spirochaetales</taxon>
        <taxon>Treponemataceae</taxon>
        <taxon>Treponema</taxon>
    </lineage>
</organism>
<evidence type="ECO:0000259" key="6">
    <source>
        <dbReference type="PROSITE" id="PS51352"/>
    </source>
</evidence>
<evidence type="ECO:0000313" key="8">
    <source>
        <dbReference type="Proteomes" id="UP000014541"/>
    </source>
</evidence>
<evidence type="ECO:0000256" key="2">
    <source>
        <dbReference type="ARBA" id="ARBA00022748"/>
    </source>
</evidence>
<proteinExistence type="predicted"/>
<dbReference type="PANTHER" id="PTHR42852:SF6">
    <property type="entry name" value="THIOL:DISULFIDE INTERCHANGE PROTEIN DSBE"/>
    <property type="match status" value="1"/>
</dbReference>
<dbReference type="eggNOG" id="COG0526">
    <property type="taxonomic scope" value="Bacteria"/>
</dbReference>
<dbReference type="GO" id="GO:0030313">
    <property type="term" value="C:cell envelope"/>
    <property type="evidence" value="ECO:0007669"/>
    <property type="project" value="UniProtKB-SubCell"/>
</dbReference>
<name>S3JWI4_TREMA</name>
<dbReference type="Gene3D" id="3.40.30.10">
    <property type="entry name" value="Glutaredoxin"/>
    <property type="match status" value="1"/>
</dbReference>
<gene>
    <name evidence="7" type="ORF">HMPREF9194_00644</name>
</gene>
<dbReference type="RefSeq" id="WP_016524939.1">
    <property type="nucleotide sequence ID" value="NZ_KE332518.1"/>
</dbReference>
<dbReference type="GO" id="GO:0017004">
    <property type="term" value="P:cytochrome complex assembly"/>
    <property type="evidence" value="ECO:0007669"/>
    <property type="project" value="UniProtKB-KW"/>
</dbReference>
<evidence type="ECO:0000313" key="7">
    <source>
        <dbReference type="EMBL" id="EPF30328.1"/>
    </source>
</evidence>
<dbReference type="Pfam" id="PF00578">
    <property type="entry name" value="AhpC-TSA"/>
    <property type="match status" value="1"/>
</dbReference>
<dbReference type="SUPFAM" id="SSF52833">
    <property type="entry name" value="Thioredoxin-like"/>
    <property type="match status" value="1"/>
</dbReference>
<evidence type="ECO:0000256" key="3">
    <source>
        <dbReference type="ARBA" id="ARBA00023157"/>
    </source>
</evidence>
<dbReference type="GO" id="GO:0016209">
    <property type="term" value="F:antioxidant activity"/>
    <property type="evidence" value="ECO:0007669"/>
    <property type="project" value="InterPro"/>
</dbReference>
<evidence type="ECO:0000256" key="5">
    <source>
        <dbReference type="SAM" id="SignalP"/>
    </source>
</evidence>
<reference evidence="7 8" key="1">
    <citation type="submission" date="2013-04" db="EMBL/GenBank/DDBJ databases">
        <title>The Genome Sequence of Treponema maltophilum ATCC 51939.</title>
        <authorList>
            <consortium name="The Broad Institute Genomics Platform"/>
            <person name="Earl A."/>
            <person name="Ward D."/>
            <person name="Feldgarden M."/>
            <person name="Gevers D."/>
            <person name="Leonetti C."/>
            <person name="Blanton J.M."/>
            <person name="Dewhirst F.E."/>
            <person name="Izard J."/>
            <person name="Walker B."/>
            <person name="Young S."/>
            <person name="Zeng Q."/>
            <person name="Gargeya S."/>
            <person name="Fitzgerald M."/>
            <person name="Haas B."/>
            <person name="Abouelleil A."/>
            <person name="Allen A.W."/>
            <person name="Alvarado L."/>
            <person name="Arachchi H.M."/>
            <person name="Berlin A.M."/>
            <person name="Chapman S.B."/>
            <person name="Gainer-Dewar J."/>
            <person name="Goldberg J."/>
            <person name="Griggs A."/>
            <person name="Gujja S."/>
            <person name="Hansen M."/>
            <person name="Howarth C."/>
            <person name="Imamovic A."/>
            <person name="Ireland A."/>
            <person name="Larimer J."/>
            <person name="McCowan C."/>
            <person name="Murphy C."/>
            <person name="Pearson M."/>
            <person name="Poon T.W."/>
            <person name="Priest M."/>
            <person name="Roberts A."/>
            <person name="Saif S."/>
            <person name="Shea T."/>
            <person name="Sisk P."/>
            <person name="Sykes S."/>
            <person name="Wortman J."/>
            <person name="Nusbaum C."/>
            <person name="Birren B."/>
        </authorList>
    </citation>
    <scope>NUCLEOTIDE SEQUENCE [LARGE SCALE GENOMIC DNA]</scope>
    <source>
        <strain evidence="7 8">ATCC 51939</strain>
    </source>
</reference>
<dbReference type="PATRIC" id="fig|1125699.3.peg.656"/>
<dbReference type="PROSITE" id="PS51352">
    <property type="entry name" value="THIOREDOXIN_2"/>
    <property type="match status" value="1"/>
</dbReference>
<keyword evidence="8" id="KW-1185">Reference proteome</keyword>
<keyword evidence="5" id="KW-0732">Signal</keyword>
<sequence length="377" mass="40892">MKNKHYAPKAAVFVAAALIFLLTGCGGFAASKGPKTNKRYNEKKMQTLTGKKVSVKDQKDLYADQEFGFGFVVPKTLNDLREKGTLEILPGAENITFFTVFAQSFFPLRASIHPETITEDEWIAFAREAEKHAFAAGFMLRVPSGELSGDDEALMEYVKAQYAVCEKIAEADGISYWFGYNTDYSNVNFSDAEKADVQSVIDELKDFKKNIFVFPPLARGNAVSQDGSVQGGLTSFSARTLDGKTVTQDLFKDYKVTMINIWATWCSPCVKEMPDLAKLHSSMLPSGTNMISICVDAAENPEGAKQVLASVSAGFTTLVPNADLAPFLNGVSALPTTVFVDSKGNFIGKAITGAPGREPAAAYAKTLQELSDAQNAK</sequence>
<evidence type="ECO:0000256" key="4">
    <source>
        <dbReference type="ARBA" id="ARBA00023284"/>
    </source>
</evidence>
<dbReference type="STRING" id="1125699.HMPREF9194_00644"/>
<dbReference type="InterPro" id="IPR050553">
    <property type="entry name" value="Thioredoxin_ResA/DsbE_sf"/>
</dbReference>
<dbReference type="InterPro" id="IPR013766">
    <property type="entry name" value="Thioredoxin_domain"/>
</dbReference>
<dbReference type="Proteomes" id="UP000014541">
    <property type="component" value="Unassembled WGS sequence"/>
</dbReference>
<keyword evidence="2" id="KW-0201">Cytochrome c-type biogenesis</keyword>
<evidence type="ECO:0000256" key="1">
    <source>
        <dbReference type="ARBA" id="ARBA00004196"/>
    </source>
</evidence>
<feature type="domain" description="Thioredoxin" evidence="6">
    <location>
        <begin position="227"/>
        <end position="372"/>
    </location>
</feature>
<comment type="subcellular location">
    <subcellularLocation>
        <location evidence="1">Cell envelope</location>
    </subcellularLocation>
</comment>
<dbReference type="GO" id="GO:0016491">
    <property type="term" value="F:oxidoreductase activity"/>
    <property type="evidence" value="ECO:0007669"/>
    <property type="project" value="InterPro"/>
</dbReference>
<dbReference type="OrthoDB" id="9809733at2"/>
<dbReference type="PANTHER" id="PTHR42852">
    <property type="entry name" value="THIOL:DISULFIDE INTERCHANGE PROTEIN DSBE"/>
    <property type="match status" value="1"/>
</dbReference>
<protein>
    <recommendedName>
        <fullName evidence="6">Thioredoxin domain-containing protein</fullName>
    </recommendedName>
</protein>
<accession>S3JWI4</accession>
<feature type="chain" id="PRO_5004510833" description="Thioredoxin domain-containing protein" evidence="5">
    <location>
        <begin position="30"/>
        <end position="377"/>
    </location>
</feature>
<dbReference type="InterPro" id="IPR000866">
    <property type="entry name" value="AhpC/TSA"/>
</dbReference>
<dbReference type="PROSITE" id="PS51257">
    <property type="entry name" value="PROKAR_LIPOPROTEIN"/>
    <property type="match status" value="1"/>
</dbReference>
<dbReference type="InterPro" id="IPR036249">
    <property type="entry name" value="Thioredoxin-like_sf"/>
</dbReference>